<dbReference type="EMBL" id="AE000657">
    <property type="protein sequence ID" value="AAC06844.1"/>
    <property type="molecule type" value="Genomic_DNA"/>
</dbReference>
<dbReference type="InterPro" id="IPR011055">
    <property type="entry name" value="Dup_hybrid_motif"/>
</dbReference>
<gene>
    <name evidence="2" type="primary">nlpD1</name>
    <name evidence="2" type="ordered locus">aq_652</name>
</gene>
<dbReference type="PIR" id="F70357">
    <property type="entry name" value="F70357"/>
</dbReference>
<dbReference type="InterPro" id="IPR016047">
    <property type="entry name" value="M23ase_b-sheet_dom"/>
</dbReference>
<dbReference type="eggNOG" id="COG1388">
    <property type="taxonomic scope" value="Bacteria"/>
</dbReference>
<dbReference type="InterPro" id="IPR018392">
    <property type="entry name" value="LysM"/>
</dbReference>
<dbReference type="InterPro" id="IPR036779">
    <property type="entry name" value="LysM_dom_sf"/>
</dbReference>
<dbReference type="SMART" id="SM00257">
    <property type="entry name" value="LysM"/>
    <property type="match status" value="3"/>
</dbReference>
<feature type="domain" description="LysM" evidence="1">
    <location>
        <begin position="24"/>
        <end position="69"/>
    </location>
</feature>
<sequence>MNPFTVLILGILSALTLYASECSVYYKVKKGDSLWKIAKEYKTSIGKLLELNPKLKNRKYLRPGEKICLKKKISKSKKVVKTKTKTNYKKSYVVYRVKRGDSLIKIAKKFGVSVKEIKRVNKLKGNRIYVGQKLKIPVYKEVKTVKKEQKVYRTTSKYPKVVKERVRKRVIVIYRVRRGDTLIKIAKRFRTSVKEIKRINRLKGNLIRVGQKLKIPVYRWVYIEKYAKIPKISLAFLPVDGKVVRDKRGVTIYTDCGKPVKAVESGKVIYSGNDISVYGNIVILDHGTYTTVYAYNERNTVKADQKVKKGETIGYVGIKPDEGRCALHFEIRDKQGNLYNPLMYLSKKK</sequence>
<dbReference type="GO" id="GO:0008932">
    <property type="term" value="F:lytic endotransglycosylase activity"/>
    <property type="evidence" value="ECO:0000318"/>
    <property type="project" value="GO_Central"/>
</dbReference>
<dbReference type="PANTHER" id="PTHR33734:SF22">
    <property type="entry name" value="MEMBRANE-BOUND LYTIC MUREIN TRANSGLYCOSYLASE D"/>
    <property type="match status" value="1"/>
</dbReference>
<feature type="domain" description="LysM" evidence="1">
    <location>
        <begin position="172"/>
        <end position="215"/>
    </location>
</feature>
<name>O66890_AQUAE</name>
<dbReference type="AlphaFoldDB" id="O66890"/>
<proteinExistence type="predicted"/>
<dbReference type="EnsemblBacteria" id="AAC06844">
    <property type="protein sequence ID" value="AAC06844"/>
    <property type="gene ID" value="aq_652"/>
</dbReference>
<dbReference type="Proteomes" id="UP000000798">
    <property type="component" value="Chromosome"/>
</dbReference>
<dbReference type="CDD" id="cd00118">
    <property type="entry name" value="LysM"/>
    <property type="match status" value="3"/>
</dbReference>
<evidence type="ECO:0000313" key="3">
    <source>
        <dbReference type="Proteomes" id="UP000000798"/>
    </source>
</evidence>
<dbReference type="SUPFAM" id="SSF54106">
    <property type="entry name" value="LysM domain"/>
    <property type="match status" value="1"/>
</dbReference>
<dbReference type="PANTHER" id="PTHR33734">
    <property type="entry name" value="LYSM DOMAIN-CONTAINING GPI-ANCHORED PROTEIN 2"/>
    <property type="match status" value="1"/>
</dbReference>
<keyword evidence="2" id="KW-0449">Lipoprotein</keyword>
<dbReference type="RefSeq" id="WP_010880388.1">
    <property type="nucleotide sequence ID" value="NC_000918.1"/>
</dbReference>
<evidence type="ECO:0000313" key="2">
    <source>
        <dbReference type="EMBL" id="AAC06844.1"/>
    </source>
</evidence>
<dbReference type="Pfam" id="PF01551">
    <property type="entry name" value="Peptidase_M23"/>
    <property type="match status" value="1"/>
</dbReference>
<reference evidence="2 3" key="1">
    <citation type="journal article" date="1998" name="Nature">
        <title>The complete genome of the hyperthermophilic bacterium Aquifex aeolicus.</title>
        <authorList>
            <person name="Deckert G."/>
            <person name="Warren P.V."/>
            <person name="Gaasterland T."/>
            <person name="Young W.G."/>
            <person name="Lenox A.L."/>
            <person name="Graham D.E."/>
            <person name="Overbeek R."/>
            <person name="Snead M.A."/>
            <person name="Keller M."/>
            <person name="Aujay M."/>
            <person name="Huber R."/>
            <person name="Feldman R.A."/>
            <person name="Short J.M."/>
            <person name="Olson G.J."/>
            <person name="Swanson R.V."/>
        </authorList>
    </citation>
    <scope>NUCLEOTIDE SEQUENCE [LARGE SCALE GENOMIC DNA]</scope>
    <source>
        <strain evidence="2 3">VF5</strain>
    </source>
</reference>
<dbReference type="Gene3D" id="2.70.70.10">
    <property type="entry name" value="Glucose Permease (Domain IIA)"/>
    <property type="match status" value="1"/>
</dbReference>
<dbReference type="eggNOG" id="COG0739">
    <property type="taxonomic scope" value="Bacteria"/>
</dbReference>
<dbReference type="HOGENOM" id="CLU_029425_7_3_0"/>
<evidence type="ECO:0000259" key="1">
    <source>
        <dbReference type="PROSITE" id="PS51782"/>
    </source>
</evidence>
<dbReference type="PROSITE" id="PS51782">
    <property type="entry name" value="LYSM"/>
    <property type="match status" value="3"/>
</dbReference>
<dbReference type="Pfam" id="PF01476">
    <property type="entry name" value="LysM"/>
    <property type="match status" value="3"/>
</dbReference>
<protein>
    <submittedName>
        <fullName evidence="2">Lipoprotein</fullName>
    </submittedName>
</protein>
<dbReference type="Gene3D" id="3.10.350.10">
    <property type="entry name" value="LysM domain"/>
    <property type="match status" value="3"/>
</dbReference>
<dbReference type="OrthoDB" id="9810477at2"/>
<dbReference type="SUPFAM" id="SSF51261">
    <property type="entry name" value="Duplicated hybrid motif"/>
    <property type="match status" value="1"/>
</dbReference>
<dbReference type="InParanoid" id="O66890"/>
<keyword evidence="3" id="KW-1185">Reference proteome</keyword>
<organism evidence="2 3">
    <name type="scientific">Aquifex aeolicus (strain VF5)</name>
    <dbReference type="NCBI Taxonomy" id="224324"/>
    <lineage>
        <taxon>Bacteria</taxon>
        <taxon>Pseudomonadati</taxon>
        <taxon>Aquificota</taxon>
        <taxon>Aquificia</taxon>
        <taxon>Aquificales</taxon>
        <taxon>Aquificaceae</taxon>
        <taxon>Aquifex</taxon>
    </lineage>
</organism>
<dbReference type="CDD" id="cd12797">
    <property type="entry name" value="M23_peptidase"/>
    <property type="match status" value="1"/>
</dbReference>
<accession>O66890</accession>
<dbReference type="GO" id="GO:0000270">
    <property type="term" value="P:peptidoglycan metabolic process"/>
    <property type="evidence" value="ECO:0000318"/>
    <property type="project" value="GO_Central"/>
</dbReference>
<dbReference type="STRING" id="224324.aq_652"/>
<dbReference type="KEGG" id="aae:aq_652"/>
<feature type="domain" description="LysM" evidence="1">
    <location>
        <begin position="93"/>
        <end position="136"/>
    </location>
</feature>
<dbReference type="FunCoup" id="O66890">
    <property type="interactions" value="77"/>
</dbReference>